<dbReference type="AlphaFoldDB" id="A0AA35WJN4"/>
<protein>
    <submittedName>
        <fullName evidence="3">(Lyso)-N-acylphosphatidylethanolamine lipase</fullName>
    </submittedName>
</protein>
<comment type="caution">
    <text evidence="3">The sequence shown here is derived from an EMBL/GenBank/DDBJ whole genome shotgun (WGS) entry which is preliminary data.</text>
</comment>
<dbReference type="Pfam" id="PF00561">
    <property type="entry name" value="Abhydrolase_1"/>
    <property type="match status" value="1"/>
</dbReference>
<dbReference type="Gene3D" id="3.40.50.1820">
    <property type="entry name" value="alpha/beta hydrolase"/>
    <property type="match status" value="1"/>
</dbReference>
<evidence type="ECO:0000313" key="3">
    <source>
        <dbReference type="EMBL" id="CAI8016212.1"/>
    </source>
</evidence>
<dbReference type="PRINTS" id="PR00111">
    <property type="entry name" value="ABHYDROLASE"/>
</dbReference>
<organism evidence="3 4">
    <name type="scientific">Geodia barretti</name>
    <name type="common">Barrett's horny sponge</name>
    <dbReference type="NCBI Taxonomy" id="519541"/>
    <lineage>
        <taxon>Eukaryota</taxon>
        <taxon>Metazoa</taxon>
        <taxon>Porifera</taxon>
        <taxon>Demospongiae</taxon>
        <taxon>Heteroscleromorpha</taxon>
        <taxon>Tetractinellida</taxon>
        <taxon>Astrophorina</taxon>
        <taxon>Geodiidae</taxon>
        <taxon>Geodia</taxon>
    </lineage>
</organism>
<dbReference type="GO" id="GO:0052689">
    <property type="term" value="F:carboxylic ester hydrolase activity"/>
    <property type="evidence" value="ECO:0007669"/>
    <property type="project" value="TreeGrafter"/>
</dbReference>
<dbReference type="InterPro" id="IPR000073">
    <property type="entry name" value="AB_hydrolase_1"/>
</dbReference>
<evidence type="ECO:0000256" key="1">
    <source>
        <dbReference type="ARBA" id="ARBA00038097"/>
    </source>
</evidence>
<keyword evidence="4" id="KW-1185">Reference proteome</keyword>
<dbReference type="PANTHER" id="PTHR42886:SF29">
    <property type="entry name" value="PUMMELIG, ISOFORM A"/>
    <property type="match status" value="1"/>
</dbReference>
<reference evidence="3" key="1">
    <citation type="submission" date="2023-03" db="EMBL/GenBank/DDBJ databases">
        <authorList>
            <person name="Steffen K."/>
            <person name="Cardenas P."/>
        </authorList>
    </citation>
    <scope>NUCLEOTIDE SEQUENCE</scope>
</reference>
<dbReference type="Proteomes" id="UP001174909">
    <property type="component" value="Unassembled WGS sequence"/>
</dbReference>
<feature type="domain" description="AB hydrolase-1" evidence="2">
    <location>
        <begin position="61"/>
        <end position="178"/>
    </location>
</feature>
<accession>A0AA35WJN4</accession>
<name>A0AA35WJN4_GEOBA</name>
<dbReference type="GO" id="GO:0006654">
    <property type="term" value="P:phosphatidic acid biosynthetic process"/>
    <property type="evidence" value="ECO:0007669"/>
    <property type="project" value="TreeGrafter"/>
</dbReference>
<sequence>MSDWLPSWRPTSEAQLEEAEKNILSSLSSEYRDLYVPIGEGAVIRCLVMEPQEPSFPEKTPLVLIHGFGCGIVQFFKNLDHLHRDRRLYALDLPGFARSTRIPFPEEAEAVEAAFVSALERWREGVGLERFVLLGHSLGGFLSLSYSMTHPYRVRHLILDDPWGLVDPIAEEELQQKYSLLFRSILKIASRFKPFDWIRGTGPLGPHILRRSRRDLGRVFREDFLDYVYHSNVQNPTGEEGYFCMQHRFAWAKRPMLHRIGTDLNPDLPVSIIYGARSWVYSLDKSVMELFSGARPEGSYVGTYLVDDATHHVHAHKPEEFNETVREILEIVDSSADMTYCRAST</sequence>
<dbReference type="SUPFAM" id="SSF53474">
    <property type="entry name" value="alpha/beta-Hydrolases"/>
    <property type="match status" value="1"/>
</dbReference>
<dbReference type="PANTHER" id="PTHR42886">
    <property type="entry name" value="RE40534P-RELATED"/>
    <property type="match status" value="1"/>
</dbReference>
<dbReference type="InterPro" id="IPR029058">
    <property type="entry name" value="AB_hydrolase_fold"/>
</dbReference>
<dbReference type="EMBL" id="CASHTH010001506">
    <property type="protein sequence ID" value="CAI8016212.1"/>
    <property type="molecule type" value="Genomic_DNA"/>
</dbReference>
<dbReference type="GO" id="GO:0042171">
    <property type="term" value="F:lysophosphatidic acid acyltransferase activity"/>
    <property type="evidence" value="ECO:0007669"/>
    <property type="project" value="TreeGrafter"/>
</dbReference>
<proteinExistence type="inferred from homology"/>
<gene>
    <name evidence="3" type="ORF">GBAR_LOCUS9959</name>
</gene>
<evidence type="ECO:0000259" key="2">
    <source>
        <dbReference type="Pfam" id="PF00561"/>
    </source>
</evidence>
<dbReference type="GO" id="GO:0055088">
    <property type="term" value="P:lipid homeostasis"/>
    <property type="evidence" value="ECO:0007669"/>
    <property type="project" value="TreeGrafter"/>
</dbReference>
<dbReference type="GO" id="GO:0005739">
    <property type="term" value="C:mitochondrion"/>
    <property type="evidence" value="ECO:0007669"/>
    <property type="project" value="TreeGrafter"/>
</dbReference>
<evidence type="ECO:0000313" key="4">
    <source>
        <dbReference type="Proteomes" id="UP001174909"/>
    </source>
</evidence>
<comment type="similarity">
    <text evidence="1">Belongs to the peptidase S33 family. ABHD4/ABHD5 subfamily.</text>
</comment>